<accession>A0A923S3F0</accession>
<dbReference type="RefSeq" id="WP_187082247.1">
    <property type="nucleotide sequence ID" value="NZ_JACORU010000005.1"/>
</dbReference>
<feature type="transmembrane region" description="Helical" evidence="1">
    <location>
        <begin position="42"/>
        <end position="61"/>
    </location>
</feature>
<name>A0A923S3F0_9BURK</name>
<organism evidence="3 4">
    <name type="scientific">Ramlibacter albus</name>
    <dbReference type="NCBI Taxonomy" id="2079448"/>
    <lineage>
        <taxon>Bacteria</taxon>
        <taxon>Pseudomonadati</taxon>
        <taxon>Pseudomonadota</taxon>
        <taxon>Betaproteobacteria</taxon>
        <taxon>Burkholderiales</taxon>
        <taxon>Comamonadaceae</taxon>
        <taxon>Ramlibacter</taxon>
    </lineage>
</organism>
<dbReference type="Pfam" id="PF03779">
    <property type="entry name" value="SPW"/>
    <property type="match status" value="1"/>
</dbReference>
<evidence type="ECO:0000256" key="1">
    <source>
        <dbReference type="SAM" id="Phobius"/>
    </source>
</evidence>
<keyword evidence="4" id="KW-1185">Reference proteome</keyword>
<evidence type="ECO:0000313" key="3">
    <source>
        <dbReference type="EMBL" id="MBC5765773.1"/>
    </source>
</evidence>
<evidence type="ECO:0000259" key="2">
    <source>
        <dbReference type="Pfam" id="PF03779"/>
    </source>
</evidence>
<reference evidence="3" key="1">
    <citation type="submission" date="2020-08" db="EMBL/GenBank/DDBJ databases">
        <title>Ramlibacter sp. GTP1 16S ribosomal RNA gene genome sequencing and assembly.</title>
        <authorList>
            <person name="Kang M."/>
        </authorList>
    </citation>
    <scope>NUCLEOTIDE SEQUENCE</scope>
    <source>
        <strain evidence="3">GTP1</strain>
    </source>
</reference>
<keyword evidence="1" id="KW-1133">Transmembrane helix</keyword>
<gene>
    <name evidence="3" type="ORF">H8R02_14995</name>
</gene>
<protein>
    <submittedName>
        <fullName evidence="3">SPW repeat protein</fullName>
    </submittedName>
</protein>
<dbReference type="EMBL" id="JACORU010000005">
    <property type="protein sequence ID" value="MBC5765773.1"/>
    <property type="molecule type" value="Genomic_DNA"/>
</dbReference>
<dbReference type="InterPro" id="IPR005530">
    <property type="entry name" value="SPW"/>
</dbReference>
<keyword evidence="1" id="KW-0472">Membrane</keyword>
<comment type="caution">
    <text evidence="3">The sequence shown here is derived from an EMBL/GenBank/DDBJ whole genome shotgun (WGS) entry which is preliminary data.</text>
</comment>
<keyword evidence="1" id="KW-0812">Transmembrane</keyword>
<proteinExistence type="predicted"/>
<evidence type="ECO:0000313" key="4">
    <source>
        <dbReference type="Proteomes" id="UP000596827"/>
    </source>
</evidence>
<dbReference type="AlphaFoldDB" id="A0A923S3F0"/>
<feature type="transmembrane region" description="Helical" evidence="1">
    <location>
        <begin position="81"/>
        <end position="107"/>
    </location>
</feature>
<dbReference type="Proteomes" id="UP000596827">
    <property type="component" value="Unassembled WGS sequence"/>
</dbReference>
<feature type="transmembrane region" description="Helical" evidence="1">
    <location>
        <begin position="12"/>
        <end position="30"/>
    </location>
</feature>
<feature type="domain" description="SPW repeat-containing integral membrane" evidence="2">
    <location>
        <begin position="9"/>
        <end position="104"/>
    </location>
</feature>
<sequence>MRHLYFKHWQDVANALLALWLVAAPWVLGFGGDSMAMSNSMVMGLFLLAASLGAVFLPLAWEEWTEALLGLWVAASPWLLGFSHLSAATLSCFITGTAVLLLALWVLGSDKDYGGWWSDRTA</sequence>